<dbReference type="RefSeq" id="WP_156406521.1">
    <property type="nucleotide sequence ID" value="NZ_BBIM01000046.1"/>
</dbReference>
<protein>
    <submittedName>
        <fullName evidence="1">Uncharacterized protein</fullName>
    </submittedName>
</protein>
<keyword evidence="2" id="KW-1185">Reference proteome</keyword>
<dbReference type="Proteomes" id="UP001302696">
    <property type="component" value="Chromosome"/>
</dbReference>
<proteinExistence type="predicted"/>
<evidence type="ECO:0000313" key="2">
    <source>
        <dbReference type="Proteomes" id="UP001302696"/>
    </source>
</evidence>
<sequence>MSVIATLKHTTDYLEFSGIVCAESYILKANGTSLSIFNFQSNYATTQMRA</sequence>
<reference evidence="2" key="1">
    <citation type="submission" date="2024-06" db="EMBL/GenBank/DDBJ databases">
        <authorList>
            <person name="Chang H.C."/>
            <person name="Mun S.Y."/>
        </authorList>
    </citation>
    <scope>NUCLEOTIDE SEQUENCE [LARGE SCALE GENOMIC DNA]</scope>
    <source>
        <strain evidence="2">KT1</strain>
    </source>
</reference>
<name>A0ABZ0Q413_9LACO</name>
<evidence type="ECO:0000313" key="1">
    <source>
        <dbReference type="EMBL" id="WPC21699.1"/>
    </source>
</evidence>
<accession>A0ABZ0Q413</accession>
<gene>
    <name evidence="1" type="ORF">N6G96_00300</name>
</gene>
<organism evidence="1 2">
    <name type="scientific">Pediococcus inopinatus</name>
    <dbReference type="NCBI Taxonomy" id="114090"/>
    <lineage>
        <taxon>Bacteria</taxon>
        <taxon>Bacillati</taxon>
        <taxon>Bacillota</taxon>
        <taxon>Bacilli</taxon>
        <taxon>Lactobacillales</taxon>
        <taxon>Lactobacillaceae</taxon>
        <taxon>Pediococcus</taxon>
    </lineage>
</organism>
<dbReference type="EMBL" id="CP104778">
    <property type="protein sequence ID" value="WPC21699.1"/>
    <property type="molecule type" value="Genomic_DNA"/>
</dbReference>